<sequence length="356" mass="41061">MDVRDHGILLHSRAMCMLDAGLTQKKVAQDLNVSISSVKRWSSLYKKGSSLVTKPRSGRPPILKRADKIVISKSLGKCRQSTRKLAQRLKNRGNPVSHMCVYRHLTESVGVRSFKRQEIPRLSQKNIQDRLNFARKHQYWTVNDWKKVLWSDESPFQLFATPNKQNNRVWAKNKQDVPSVFSVKFPAKIHVWGMMSHQALSELHIIPQGQSINSAYYINQILAKTCMEAVHRCRNNGSVLERPMLENMSEFIFMQDGAPAHTANATQKWCQDHLNAFWRKIEWPGNSPDLNPIENLWGIVKEKVNEEGQITRCEQLIETVKSAWRDISPSILENLVASMPERIRIVLERNGSYINR</sequence>
<proteinExistence type="predicted"/>
<protein>
    <submittedName>
        <fullName evidence="3">Transposase-like</fullName>
    </submittedName>
</protein>
<dbReference type="GO" id="GO:0015074">
    <property type="term" value="P:DNA integration"/>
    <property type="evidence" value="ECO:0007669"/>
    <property type="project" value="InterPro"/>
</dbReference>
<dbReference type="AlphaFoldDB" id="A0AAV7JHT9"/>
<feature type="domain" description="Tc1-like transposase DDE" evidence="2">
    <location>
        <begin position="148"/>
        <end position="316"/>
    </location>
</feature>
<comment type="caution">
    <text evidence="3">The sequence shown here is derived from an EMBL/GenBank/DDBJ whole genome shotgun (WGS) entry which is preliminary data.</text>
</comment>
<dbReference type="InterPro" id="IPR009057">
    <property type="entry name" value="Homeodomain-like_sf"/>
</dbReference>
<dbReference type="GO" id="GO:0006313">
    <property type="term" value="P:DNA transposition"/>
    <property type="evidence" value="ECO:0007669"/>
    <property type="project" value="InterPro"/>
</dbReference>
<dbReference type="Pfam" id="PF13358">
    <property type="entry name" value="DDE_3"/>
    <property type="match status" value="1"/>
</dbReference>
<reference evidence="3 4" key="1">
    <citation type="journal article" date="2023" name="BMC Biol.">
        <title>The compact genome of the sponge Oopsacas minuta (Hexactinellida) is lacking key metazoan core genes.</title>
        <authorList>
            <person name="Santini S."/>
            <person name="Schenkelaars Q."/>
            <person name="Jourda C."/>
            <person name="Duchesne M."/>
            <person name="Belahbib H."/>
            <person name="Rocher C."/>
            <person name="Selva M."/>
            <person name="Riesgo A."/>
            <person name="Vervoort M."/>
            <person name="Leys S.P."/>
            <person name="Kodjabachian L."/>
            <person name="Le Bivic A."/>
            <person name="Borchiellini C."/>
            <person name="Claverie J.M."/>
            <person name="Renard E."/>
        </authorList>
    </citation>
    <scope>NUCLEOTIDE SEQUENCE [LARGE SCALE GENOMIC DNA]</scope>
    <source>
        <strain evidence="3">SPO-2</strain>
    </source>
</reference>
<dbReference type="EMBL" id="JAKMXF010000333">
    <property type="protein sequence ID" value="KAI6648039.1"/>
    <property type="molecule type" value="Genomic_DNA"/>
</dbReference>
<dbReference type="InterPro" id="IPR038717">
    <property type="entry name" value="Tc1-like_DDE_dom"/>
</dbReference>
<name>A0AAV7JHT9_9METZ</name>
<dbReference type="InterPro" id="IPR036397">
    <property type="entry name" value="RNaseH_sf"/>
</dbReference>
<accession>A0AAV7JHT9</accession>
<evidence type="ECO:0000259" key="2">
    <source>
        <dbReference type="Pfam" id="PF13358"/>
    </source>
</evidence>
<dbReference type="Pfam" id="PF01498">
    <property type="entry name" value="HTH_Tnp_Tc3_2"/>
    <property type="match status" value="1"/>
</dbReference>
<evidence type="ECO:0000259" key="1">
    <source>
        <dbReference type="Pfam" id="PF01498"/>
    </source>
</evidence>
<dbReference type="PANTHER" id="PTHR47326:SF1">
    <property type="entry name" value="HTH PSQ-TYPE DOMAIN-CONTAINING PROTEIN"/>
    <property type="match status" value="1"/>
</dbReference>
<dbReference type="Gene3D" id="3.30.420.10">
    <property type="entry name" value="Ribonuclease H-like superfamily/Ribonuclease H"/>
    <property type="match status" value="1"/>
</dbReference>
<evidence type="ECO:0000313" key="4">
    <source>
        <dbReference type="Proteomes" id="UP001165289"/>
    </source>
</evidence>
<dbReference type="GO" id="GO:0003677">
    <property type="term" value="F:DNA binding"/>
    <property type="evidence" value="ECO:0007669"/>
    <property type="project" value="InterPro"/>
</dbReference>
<dbReference type="SUPFAM" id="SSF46689">
    <property type="entry name" value="Homeodomain-like"/>
    <property type="match status" value="1"/>
</dbReference>
<dbReference type="InterPro" id="IPR002492">
    <property type="entry name" value="Transposase_Tc1-like"/>
</dbReference>
<gene>
    <name evidence="3" type="ORF">LOD99_8241</name>
</gene>
<feature type="domain" description="Transposase Tc1-like" evidence="1">
    <location>
        <begin position="79"/>
        <end position="138"/>
    </location>
</feature>
<evidence type="ECO:0000313" key="3">
    <source>
        <dbReference type="EMBL" id="KAI6648039.1"/>
    </source>
</evidence>
<organism evidence="3 4">
    <name type="scientific">Oopsacas minuta</name>
    <dbReference type="NCBI Taxonomy" id="111878"/>
    <lineage>
        <taxon>Eukaryota</taxon>
        <taxon>Metazoa</taxon>
        <taxon>Porifera</taxon>
        <taxon>Hexactinellida</taxon>
        <taxon>Hexasterophora</taxon>
        <taxon>Lyssacinosida</taxon>
        <taxon>Leucopsacidae</taxon>
        <taxon>Oopsacas</taxon>
    </lineage>
</organism>
<dbReference type="Proteomes" id="UP001165289">
    <property type="component" value="Unassembled WGS sequence"/>
</dbReference>
<keyword evidence="4" id="KW-1185">Reference proteome</keyword>
<dbReference type="PANTHER" id="PTHR47326">
    <property type="entry name" value="TRANSPOSABLE ELEMENT TC3 TRANSPOSASE-LIKE PROTEIN"/>
    <property type="match status" value="1"/>
</dbReference>